<keyword evidence="2" id="KW-1185">Reference proteome</keyword>
<sequence>MGVGTRCSDVELSPRRAISLGAWSHHEADHLSFGPPTPRQASGLSTVCTKILTPTYTTGKYVCLAFDALYLRPLGAVLLELRARVQVFTWGSEDDHSAAT</sequence>
<comment type="caution">
    <text evidence="1">The sequence shown here is derived from an EMBL/GenBank/DDBJ whole genome shotgun (WGS) entry which is preliminary data.</text>
</comment>
<dbReference type="Proteomes" id="UP001469553">
    <property type="component" value="Unassembled WGS sequence"/>
</dbReference>
<protein>
    <submittedName>
        <fullName evidence="1">Uncharacterized protein</fullName>
    </submittedName>
</protein>
<name>A0ABV0XGR1_9TELE</name>
<reference evidence="1 2" key="1">
    <citation type="submission" date="2021-06" db="EMBL/GenBank/DDBJ databases">
        <authorList>
            <person name="Palmer J.M."/>
        </authorList>
    </citation>
    <scope>NUCLEOTIDE SEQUENCE [LARGE SCALE GENOMIC DNA]</scope>
    <source>
        <strain evidence="1 2">AS_MEX2019</strain>
        <tissue evidence="1">Muscle</tissue>
    </source>
</reference>
<evidence type="ECO:0000313" key="1">
    <source>
        <dbReference type="EMBL" id="MEQ2280645.1"/>
    </source>
</evidence>
<proteinExistence type="predicted"/>
<dbReference type="EMBL" id="JAHRIP010001939">
    <property type="protein sequence ID" value="MEQ2280645.1"/>
    <property type="molecule type" value="Genomic_DNA"/>
</dbReference>
<organism evidence="1 2">
    <name type="scientific">Ameca splendens</name>
    <dbReference type="NCBI Taxonomy" id="208324"/>
    <lineage>
        <taxon>Eukaryota</taxon>
        <taxon>Metazoa</taxon>
        <taxon>Chordata</taxon>
        <taxon>Craniata</taxon>
        <taxon>Vertebrata</taxon>
        <taxon>Euteleostomi</taxon>
        <taxon>Actinopterygii</taxon>
        <taxon>Neopterygii</taxon>
        <taxon>Teleostei</taxon>
        <taxon>Neoteleostei</taxon>
        <taxon>Acanthomorphata</taxon>
        <taxon>Ovalentaria</taxon>
        <taxon>Atherinomorphae</taxon>
        <taxon>Cyprinodontiformes</taxon>
        <taxon>Goodeidae</taxon>
        <taxon>Ameca</taxon>
    </lineage>
</organism>
<evidence type="ECO:0000313" key="2">
    <source>
        <dbReference type="Proteomes" id="UP001469553"/>
    </source>
</evidence>
<accession>A0ABV0XGR1</accession>
<gene>
    <name evidence="1" type="ORF">AMECASPLE_022049</name>
</gene>